<feature type="transmembrane region" description="Helical" evidence="1">
    <location>
        <begin position="7"/>
        <end position="27"/>
    </location>
</feature>
<reference evidence="2 3" key="1">
    <citation type="journal article" date="2016" name="Nat. Commun.">
        <title>Thousands of microbial genomes shed light on interconnected biogeochemical processes in an aquifer system.</title>
        <authorList>
            <person name="Anantharaman K."/>
            <person name="Brown C.T."/>
            <person name="Hug L.A."/>
            <person name="Sharon I."/>
            <person name="Castelle C.J."/>
            <person name="Probst A.J."/>
            <person name="Thomas B.C."/>
            <person name="Singh A."/>
            <person name="Wilkins M.J."/>
            <person name="Karaoz U."/>
            <person name="Brodie E.L."/>
            <person name="Williams K.H."/>
            <person name="Hubbard S.S."/>
            <person name="Banfield J.F."/>
        </authorList>
    </citation>
    <scope>NUCLEOTIDE SEQUENCE [LARGE SCALE GENOMIC DNA]</scope>
</reference>
<evidence type="ECO:0000256" key="1">
    <source>
        <dbReference type="SAM" id="Phobius"/>
    </source>
</evidence>
<keyword evidence="1" id="KW-0472">Membrane</keyword>
<comment type="caution">
    <text evidence="2">The sequence shown here is derived from an EMBL/GenBank/DDBJ whole genome shotgun (WGS) entry which is preliminary data.</text>
</comment>
<organism evidence="2 3">
    <name type="scientific">Candidatus Fischerbacteria bacterium RBG_13_37_8</name>
    <dbReference type="NCBI Taxonomy" id="1817863"/>
    <lineage>
        <taxon>Bacteria</taxon>
        <taxon>Candidatus Fischeribacteriota</taxon>
    </lineage>
</organism>
<keyword evidence="1" id="KW-1133">Transmembrane helix</keyword>
<dbReference type="AlphaFoldDB" id="A0A1F5V8G1"/>
<dbReference type="EMBL" id="MFGW01000206">
    <property type="protein sequence ID" value="OGF59733.1"/>
    <property type="molecule type" value="Genomic_DNA"/>
</dbReference>
<dbReference type="STRING" id="1817863.A2Y62_05105"/>
<dbReference type="Proteomes" id="UP000178943">
    <property type="component" value="Unassembled WGS sequence"/>
</dbReference>
<gene>
    <name evidence="2" type="ORF">A2Y62_05105</name>
</gene>
<name>A0A1F5V8G1_9BACT</name>
<proteinExistence type="predicted"/>
<accession>A0A1F5V8G1</accession>
<protein>
    <submittedName>
        <fullName evidence="2">Uncharacterized protein</fullName>
    </submittedName>
</protein>
<sequence length="146" mass="16823">MKTPFQIILLIVAFVAAFLIGFIPAHLKFNSSEEAAQKIEQACTDQINSKDVEIASIKHKIQFTKIRDILSLTLIEIEKKNYGVALDKFKLFTEEWEQFKNNEIAKDKITDADIKRDEIVTELAQSKPQIKDKIIELLEKFHAITF</sequence>
<keyword evidence="1" id="KW-0812">Transmembrane</keyword>
<evidence type="ECO:0000313" key="2">
    <source>
        <dbReference type="EMBL" id="OGF59733.1"/>
    </source>
</evidence>
<evidence type="ECO:0000313" key="3">
    <source>
        <dbReference type="Proteomes" id="UP000178943"/>
    </source>
</evidence>